<dbReference type="InterPro" id="IPR053143">
    <property type="entry name" value="Arylsulfate_ST"/>
</dbReference>
<dbReference type="SUPFAM" id="SSF50998">
    <property type="entry name" value="Quinoprotein alcohol dehydrogenase-like"/>
    <property type="match status" value="1"/>
</dbReference>
<proteinExistence type="predicted"/>
<evidence type="ECO:0000313" key="1">
    <source>
        <dbReference type="EMBL" id="GMG83058.1"/>
    </source>
</evidence>
<dbReference type="PANTHER" id="PTHR35340">
    <property type="entry name" value="PQQ ENZYME REPEAT PROTEIN-RELATED"/>
    <property type="match status" value="1"/>
</dbReference>
<name>A0ABQ6LIE2_9RHOB</name>
<gene>
    <name evidence="1" type="ORF">LNKW23_22710</name>
</gene>
<comment type="caution">
    <text evidence="1">The sequence shown here is derived from an EMBL/GenBank/DDBJ whole genome shotgun (WGS) entry which is preliminary data.</text>
</comment>
<dbReference type="InterPro" id="IPR011047">
    <property type="entry name" value="Quinoprotein_ADH-like_sf"/>
</dbReference>
<dbReference type="EMBL" id="BSYI01000015">
    <property type="protein sequence ID" value="GMG83058.1"/>
    <property type="molecule type" value="Genomic_DNA"/>
</dbReference>
<dbReference type="RefSeq" id="WP_285671852.1">
    <property type="nucleotide sequence ID" value="NZ_BSYI01000015.1"/>
</dbReference>
<protein>
    <submittedName>
        <fullName evidence="1">Arylsulfotransferase family protein</fullName>
    </submittedName>
</protein>
<dbReference type="InterPro" id="IPR039535">
    <property type="entry name" value="ASST-like"/>
</dbReference>
<keyword evidence="2" id="KW-1185">Reference proteome</keyword>
<dbReference type="PANTHER" id="PTHR35340:SF5">
    <property type="entry name" value="ASST-DOMAIN-CONTAINING PROTEIN"/>
    <property type="match status" value="1"/>
</dbReference>
<reference evidence="1 2" key="1">
    <citation type="submission" date="2023-04" db="EMBL/GenBank/DDBJ databases">
        <title>Marinoamorphus aggregata gen. nov., sp. Nov., isolate from tissue of brittle star Ophioplocus japonicus.</title>
        <authorList>
            <person name="Kawano K."/>
            <person name="Sawayama S."/>
            <person name="Nakagawa S."/>
        </authorList>
    </citation>
    <scope>NUCLEOTIDE SEQUENCE [LARGE SCALE GENOMIC DNA]</scope>
    <source>
        <strain evidence="1 2">NKW23</strain>
    </source>
</reference>
<dbReference type="Pfam" id="PF14269">
    <property type="entry name" value="Arylsulfotran_2"/>
    <property type="match status" value="1"/>
</dbReference>
<dbReference type="Proteomes" id="UP001239909">
    <property type="component" value="Unassembled WGS sequence"/>
</dbReference>
<organism evidence="1 2">
    <name type="scientific">Paralimibaculum aggregatum</name>
    <dbReference type="NCBI Taxonomy" id="3036245"/>
    <lineage>
        <taxon>Bacteria</taxon>
        <taxon>Pseudomonadati</taxon>
        <taxon>Pseudomonadota</taxon>
        <taxon>Alphaproteobacteria</taxon>
        <taxon>Rhodobacterales</taxon>
        <taxon>Paracoccaceae</taxon>
        <taxon>Paralimibaculum</taxon>
    </lineage>
</organism>
<sequence length="436" mass="47372">MIRWLSAGLFVCAIAVAAFGYGVLAHKDDLFPVPLMREVQRDLRALVVNDLALDTVRHAAPVETLLPDRLAPGLLAISGADTDFHPVVRVVDRKGAVVQRWRPDWFALFDDIAFVPEARRPKAAPNAYPHGLAVLPDGGIVLNFEHLATAAYDACGGLRWALPNLGHHSVHVTETGEIWVAAEVYHDADPVPYANHRAPLRAWTAQRISADGQVLETIDIIALLERLGLRGLLHLSTQMQRETEVTGDTLHLNDVETFPEGLASGIFTPGDLMLSLRNINTVLVLDRETGAVLFQSTGQVLRHHDPDFVAGDRISVFDNNNTLPAREPVPASRVVEIDARTGALTEVLSGAPGAAAGGEPFFTDIMGSHQRLANGNILVASGAEGRLLEFLADGRLAWRYSNRISEDRNGWIYDALLLPPDMDAGFFEEARAACGG</sequence>
<evidence type="ECO:0000313" key="2">
    <source>
        <dbReference type="Proteomes" id="UP001239909"/>
    </source>
</evidence>
<accession>A0ABQ6LIE2</accession>